<evidence type="ECO:0000256" key="3">
    <source>
        <dbReference type="ARBA" id="ARBA00023098"/>
    </source>
</evidence>
<dbReference type="InterPro" id="IPR002641">
    <property type="entry name" value="PNPLA_dom"/>
</dbReference>
<dbReference type="Gene3D" id="2.40.160.50">
    <property type="entry name" value="membrane protein fhac: a member of the omp85/tpsb transporter family"/>
    <property type="match status" value="1"/>
</dbReference>
<keyword evidence="2" id="KW-0442">Lipid degradation</keyword>
<evidence type="ECO:0000313" key="5">
    <source>
        <dbReference type="EMBL" id="VAW55589.1"/>
    </source>
</evidence>
<keyword evidence="1" id="KW-0378">Hydrolase</keyword>
<dbReference type="GO" id="GO:0016042">
    <property type="term" value="P:lipid catabolic process"/>
    <property type="evidence" value="ECO:0007669"/>
    <property type="project" value="UniProtKB-KW"/>
</dbReference>
<dbReference type="EMBL" id="UOFE01000049">
    <property type="protein sequence ID" value="VAW55589.1"/>
    <property type="molecule type" value="Genomic_DNA"/>
</dbReference>
<proteinExistence type="predicted"/>
<dbReference type="SUPFAM" id="SSF52151">
    <property type="entry name" value="FabD/lysophospholipase-like"/>
    <property type="match status" value="1"/>
</dbReference>
<evidence type="ECO:0000256" key="2">
    <source>
        <dbReference type="ARBA" id="ARBA00022963"/>
    </source>
</evidence>
<keyword evidence="3" id="KW-0443">Lipid metabolism</keyword>
<name>A0A3B0X256_9ZZZZ</name>
<dbReference type="InterPro" id="IPR050301">
    <property type="entry name" value="NTE"/>
</dbReference>
<dbReference type="PANTHER" id="PTHR14226:SF76">
    <property type="entry name" value="NTE FAMILY PROTEIN RSSA"/>
    <property type="match status" value="1"/>
</dbReference>
<protein>
    <submittedName>
        <fullName evidence="5">Putative patatin-like phospholipase</fullName>
    </submittedName>
</protein>
<evidence type="ECO:0000259" key="4">
    <source>
        <dbReference type="PROSITE" id="PS51635"/>
    </source>
</evidence>
<accession>A0A3B0X256</accession>
<dbReference type="GO" id="GO:0016787">
    <property type="term" value="F:hydrolase activity"/>
    <property type="evidence" value="ECO:0007669"/>
    <property type="project" value="UniProtKB-KW"/>
</dbReference>
<evidence type="ECO:0000256" key="1">
    <source>
        <dbReference type="ARBA" id="ARBA00022801"/>
    </source>
</evidence>
<sequence length="755" mass="83612">MPLHKCLNPKQFSFVLLIFFYFQQAIVSADQKNNLSESKTQNNKRPKIGLVLSGGGARGFAHIGVLKVLEENNVPIDFVVGTSMGSIVGGLYALGLTPEEIENGVKGIAWEDVFDDFANRDYKSFRRKQDDFDFYNIHRVGITDDGLQISPGLIEGQQIELALDRLAYSGFQIEDFDKFKIPYRAIATNLENGEPFIIKSGNIARAMRASMSIPGALPPITIGDTLLVDGGIANNIPIDIVRDMGADIVIVVDVSEPLADKEDIKSGIDVAGQLTTILTRRIANIELKTLKGKDVLIIPGEKEVSSSDFEKHEILIKAGELAAMKKLSSIKQLSISIDDYSAYHSNLPVVANKSPVIDFIEINNKTSLRDEIMRVRIHQKIGEPLDIAQLEQDLSYIYGLDYSGSVVYSVEKRDDQTGLIVYVRDRQWAHSYLQFGFAIETAIEIQSINNYYVSYNKNNLNSLAGEFRAIGSVGSEPQVNAELYQPLNAELDYFVSAKAGINTSIVPTLIDGQIESLQRFNRSFITLTTGKIYKQTTELSLGLSYNDGKINAVTGPEIDGDSSFIESYYTVKLFHDSLDNLSFPNSGLFGTISYRDNRKTLGADNDFRQMKFEFGGAGTFGRYTIFSRALFETTLDNVSLDNKPANELLFRGGYLELSGTVRNELFGQHFGLIEAVFYRRLGDITFFPIYTGFSLEAGNAWLEASDINTENIRLAGSVFIGADTFLGPIYIAIGATDKGESAFYLNIGVPFLKNN</sequence>
<organism evidence="5">
    <name type="scientific">hydrothermal vent metagenome</name>
    <dbReference type="NCBI Taxonomy" id="652676"/>
    <lineage>
        <taxon>unclassified sequences</taxon>
        <taxon>metagenomes</taxon>
        <taxon>ecological metagenomes</taxon>
    </lineage>
</organism>
<dbReference type="Pfam" id="PF01734">
    <property type="entry name" value="Patatin"/>
    <property type="match status" value="1"/>
</dbReference>
<dbReference type="PANTHER" id="PTHR14226">
    <property type="entry name" value="NEUROPATHY TARGET ESTERASE/SWISS CHEESE D.MELANOGASTER"/>
    <property type="match status" value="1"/>
</dbReference>
<dbReference type="AlphaFoldDB" id="A0A3B0X256"/>
<gene>
    <name evidence="5" type="ORF">MNBD_GAMMA05-2160</name>
</gene>
<dbReference type="Gene3D" id="3.40.1090.10">
    <property type="entry name" value="Cytosolic phospholipase A2 catalytic domain"/>
    <property type="match status" value="2"/>
</dbReference>
<feature type="domain" description="PNPLA" evidence="4">
    <location>
        <begin position="50"/>
        <end position="242"/>
    </location>
</feature>
<dbReference type="InterPro" id="IPR016035">
    <property type="entry name" value="Acyl_Trfase/lysoPLipase"/>
</dbReference>
<reference evidence="5" key="1">
    <citation type="submission" date="2018-06" db="EMBL/GenBank/DDBJ databases">
        <authorList>
            <person name="Zhirakovskaya E."/>
        </authorList>
    </citation>
    <scope>NUCLEOTIDE SEQUENCE</scope>
</reference>
<dbReference type="CDD" id="cd07205">
    <property type="entry name" value="Pat_PNPLA6_PNPLA7_NTE1_like"/>
    <property type="match status" value="1"/>
</dbReference>
<dbReference type="PROSITE" id="PS51635">
    <property type="entry name" value="PNPLA"/>
    <property type="match status" value="1"/>
</dbReference>